<evidence type="ECO:0000313" key="2">
    <source>
        <dbReference type="Proteomes" id="UP000002774"/>
    </source>
</evidence>
<dbReference type="AlphaFoldDB" id="H1Y604"/>
<evidence type="ECO:0000313" key="1">
    <source>
        <dbReference type="EMBL" id="EHQ30963.1"/>
    </source>
</evidence>
<reference evidence="1" key="1">
    <citation type="submission" date="2011-09" db="EMBL/GenBank/DDBJ databases">
        <title>The permanent draft genome of Mucilaginibacter paludis DSM 18603.</title>
        <authorList>
            <consortium name="US DOE Joint Genome Institute (JGI-PGF)"/>
            <person name="Lucas S."/>
            <person name="Han J."/>
            <person name="Lapidus A."/>
            <person name="Bruce D."/>
            <person name="Goodwin L."/>
            <person name="Pitluck S."/>
            <person name="Peters L."/>
            <person name="Kyrpides N."/>
            <person name="Mavromatis K."/>
            <person name="Ivanova N."/>
            <person name="Mikhailova N."/>
            <person name="Held B."/>
            <person name="Detter J.C."/>
            <person name="Tapia R."/>
            <person name="Han C."/>
            <person name="Land M."/>
            <person name="Hauser L."/>
            <person name="Markowitz V."/>
            <person name="Cheng J.-F."/>
            <person name="Hugenholtz P."/>
            <person name="Woyke T."/>
            <person name="Wu D."/>
            <person name="Tindall B."/>
            <person name="Brambilla E."/>
            <person name="Klenk H.-P."/>
            <person name="Eisen J.A."/>
        </authorList>
    </citation>
    <scope>NUCLEOTIDE SEQUENCE [LARGE SCALE GENOMIC DNA]</scope>
    <source>
        <strain evidence="1">DSM 18603</strain>
    </source>
</reference>
<keyword evidence="2" id="KW-1185">Reference proteome</keyword>
<dbReference type="RefSeq" id="WP_008513064.1">
    <property type="nucleotide sequence ID" value="NZ_CM001403.1"/>
</dbReference>
<dbReference type="EMBL" id="CM001403">
    <property type="protein sequence ID" value="EHQ30963.1"/>
    <property type="molecule type" value="Genomic_DNA"/>
</dbReference>
<dbReference type="STRING" id="714943.Mucpa_6914"/>
<gene>
    <name evidence="1" type="ORF">Mucpa_6914</name>
</gene>
<protein>
    <recommendedName>
        <fullName evidence="3">Lipoprotein</fullName>
    </recommendedName>
</protein>
<proteinExistence type="predicted"/>
<dbReference type="PROSITE" id="PS51257">
    <property type="entry name" value="PROKAR_LIPOPROTEIN"/>
    <property type="match status" value="1"/>
</dbReference>
<organism evidence="1 2">
    <name type="scientific">Mucilaginibacter paludis DSM 18603</name>
    <dbReference type="NCBI Taxonomy" id="714943"/>
    <lineage>
        <taxon>Bacteria</taxon>
        <taxon>Pseudomonadati</taxon>
        <taxon>Bacteroidota</taxon>
        <taxon>Sphingobacteriia</taxon>
        <taxon>Sphingobacteriales</taxon>
        <taxon>Sphingobacteriaceae</taxon>
        <taxon>Mucilaginibacter</taxon>
    </lineage>
</organism>
<dbReference type="HOGENOM" id="CLU_1702280_0_0_10"/>
<accession>H1Y604</accession>
<name>H1Y604_9SPHI</name>
<evidence type="ECO:0008006" key="3">
    <source>
        <dbReference type="Google" id="ProtNLM"/>
    </source>
</evidence>
<sequence>MRPVFRISKNRIRHLQLLILALTIGFTSSCKKQFSHQNIQEINAPDKSDAFITSLYQELLNYNKQYPVLDTVSQTGTIDWTKMVVRISSNPSKPFNFDLPVLSNQGNNQVIELSFSEKNDLVKVTLRRLSSLVIDTLEQTENERTKNILYLLSK</sequence>
<dbReference type="Proteomes" id="UP000002774">
    <property type="component" value="Chromosome"/>
</dbReference>